<keyword evidence="3" id="KW-0539">Nucleus</keyword>
<protein>
    <recommendedName>
        <fullName evidence="4">U3 small nucleolar RNA-associated protein 25 homolog</fullName>
    </recommendedName>
    <alternativeName>
        <fullName evidence="5">UTP25 small subunit processor component</fullName>
    </alternativeName>
</protein>
<dbReference type="PANTHER" id="PTHR12933:SF0">
    <property type="entry name" value="U3 SMALL NUCLEOLAR RNA-ASSOCIATED PROTEIN 25 HOMOLOG"/>
    <property type="match status" value="1"/>
</dbReference>
<feature type="domain" description="UTP25 NTP hydrolase-like" evidence="7">
    <location>
        <begin position="123"/>
        <end position="388"/>
    </location>
</feature>
<dbReference type="GO" id="GO:0006364">
    <property type="term" value="P:rRNA processing"/>
    <property type="evidence" value="ECO:0007669"/>
    <property type="project" value="InterPro"/>
</dbReference>
<comment type="subcellular location">
    <subcellularLocation>
        <location evidence="1">Nucleus</location>
        <location evidence="1">Nucleolus</location>
    </subcellularLocation>
</comment>
<dbReference type="GO" id="GO:0034511">
    <property type="term" value="F:U3 snoRNA binding"/>
    <property type="evidence" value="ECO:0007669"/>
    <property type="project" value="InterPro"/>
</dbReference>
<evidence type="ECO:0000256" key="5">
    <source>
        <dbReference type="ARBA" id="ARBA00032325"/>
    </source>
</evidence>
<dbReference type="Pfam" id="PF06862">
    <property type="entry name" value="Utp25_C"/>
    <property type="match status" value="1"/>
</dbReference>
<evidence type="ECO:0000259" key="7">
    <source>
        <dbReference type="Pfam" id="PF22916"/>
    </source>
</evidence>
<dbReference type="PANTHER" id="PTHR12933">
    <property type="entry name" value="ORF PROTEIN-RELATED"/>
    <property type="match status" value="1"/>
</dbReference>
<dbReference type="InterPro" id="IPR053940">
    <property type="entry name" value="UTP25_NTPase-like"/>
</dbReference>
<evidence type="ECO:0000259" key="6">
    <source>
        <dbReference type="Pfam" id="PF06862"/>
    </source>
</evidence>
<accession>A0AAE9DBC1</accession>
<dbReference type="AlphaFoldDB" id="A0AAE9DBC1"/>
<sequence>MSKRKLNSSKSESSAKVSKNVDNFTEFWDQNVDSLGSAHLADMKARTKSAQKVELPGIGATSIYKGTQDFEVQTGSLDMSTLGWNEGIVENMTTMLEETEVEEKEEMQVEDERQTILKLTAEYRDLLTISKDQAGYRSIYCAHIIQHLIRNKNLIIGNKRKLEVASVKEGGADEETIESCRDSGFVRPVVLILCPFKKDAYDIINRLRKIIHGDDGKGEVWNKNRFEEEYSGPTELPTTRADFPEDHKELLLGNNDDAFRIGIALSKKVLKLYEKFEKADILVCSPLGLRMILNGDDGNESHLISSINLTIVDRTDIMIQQNWENVQLIFSHLHSQPSKIDVDISRVRKLYLDGHSKHFSQLLMFSRYSHELFTSLILQNSQNHRGLVVAKPKQAGTLNDIEIPLCQELHKFEVKDPNETSDLRFKYFVDKIMPTMIPRTVIVIPSYFDFVRVRNHLKKAEESFVMCHEYASRSKLDRAREMFYHERKSYLVATERWYFFNRRQLTGVHRLIFYQLPSHPLFYSEFINMSDADTSQRFLAVLLLCKYDRIRLENTFGTEMAAAVMANKQTVQAIMRFLIHFLIAVSLPSITYGYMGAVMGKLTTCDDAKTNLNKDWDAKDFSAFTCSSSIHYAVQKDIDPVFFDMVQQNSSYDPRKDQVMHKCMDESIEYEDRIPVRGDHRPNWARFGEYLYVPVQRWLHNLEHGSIVLLYHPCVDLDELNKLRQLVTSCIYRHVITPYIKLTAERPLALVGWGSRLEMNSVDEKKVVDYMKKYGNRAPEEITRDGKYDEYLIQEAKFVSGEEDSKICPNH</sequence>
<evidence type="ECO:0000256" key="4">
    <source>
        <dbReference type="ARBA" id="ARBA00024421"/>
    </source>
</evidence>
<dbReference type="EMBL" id="CP090893">
    <property type="protein sequence ID" value="ULU00304.1"/>
    <property type="molecule type" value="Genomic_DNA"/>
</dbReference>
<organism evidence="8 9">
    <name type="scientific">Caenorhabditis briggsae</name>
    <dbReference type="NCBI Taxonomy" id="6238"/>
    <lineage>
        <taxon>Eukaryota</taxon>
        <taxon>Metazoa</taxon>
        <taxon>Ecdysozoa</taxon>
        <taxon>Nematoda</taxon>
        <taxon>Chromadorea</taxon>
        <taxon>Rhabditida</taxon>
        <taxon>Rhabditina</taxon>
        <taxon>Rhabditomorpha</taxon>
        <taxon>Rhabditoidea</taxon>
        <taxon>Rhabditidae</taxon>
        <taxon>Peloderinae</taxon>
        <taxon>Caenorhabditis</taxon>
    </lineage>
</organism>
<dbReference type="Gene3D" id="3.40.50.300">
    <property type="entry name" value="P-loop containing nucleotide triphosphate hydrolases"/>
    <property type="match status" value="1"/>
</dbReference>
<dbReference type="InterPro" id="IPR027417">
    <property type="entry name" value="P-loop_NTPase"/>
</dbReference>
<evidence type="ECO:0000256" key="1">
    <source>
        <dbReference type="ARBA" id="ARBA00004604"/>
    </source>
</evidence>
<feature type="domain" description="UTP25 C-terminal" evidence="6">
    <location>
        <begin position="398"/>
        <end position="570"/>
    </location>
</feature>
<dbReference type="Proteomes" id="UP000827892">
    <property type="component" value="Chromosome III"/>
</dbReference>
<dbReference type="GO" id="GO:0005730">
    <property type="term" value="C:nucleolus"/>
    <property type="evidence" value="ECO:0007669"/>
    <property type="project" value="UniProtKB-SubCell"/>
</dbReference>
<proteinExistence type="inferred from homology"/>
<evidence type="ECO:0000256" key="3">
    <source>
        <dbReference type="ARBA" id="ARBA00023242"/>
    </source>
</evidence>
<comment type="similarity">
    <text evidence="2">Belongs to the UTP25 family.</text>
</comment>
<dbReference type="InterPro" id="IPR010678">
    <property type="entry name" value="UTP25"/>
</dbReference>
<evidence type="ECO:0000256" key="2">
    <source>
        <dbReference type="ARBA" id="ARBA00009223"/>
    </source>
</evidence>
<dbReference type="Pfam" id="PF11303">
    <property type="entry name" value="DUF3105"/>
    <property type="match status" value="1"/>
</dbReference>
<evidence type="ECO:0000313" key="9">
    <source>
        <dbReference type="Proteomes" id="UP000827892"/>
    </source>
</evidence>
<dbReference type="InterPro" id="IPR053939">
    <property type="entry name" value="UTP25_C"/>
</dbReference>
<reference evidence="8 9" key="1">
    <citation type="submission" date="2022-05" db="EMBL/GenBank/DDBJ databases">
        <title>Chromosome-level reference genomes for two strains of Caenorhabditis briggsae: an improved platform for comparative genomics.</title>
        <authorList>
            <person name="Stevens L."/>
            <person name="Andersen E.C."/>
        </authorList>
    </citation>
    <scope>NUCLEOTIDE SEQUENCE [LARGE SCALE GENOMIC DNA]</scope>
    <source>
        <strain evidence="8">QX1410_ONT</strain>
        <tissue evidence="8">Whole-organism</tissue>
    </source>
</reference>
<gene>
    <name evidence="8" type="ORF">L3Y34_001068</name>
</gene>
<name>A0AAE9DBC1_CAEBR</name>
<dbReference type="Pfam" id="PF22916">
    <property type="entry name" value="UTP25_NTPase-like"/>
    <property type="match status" value="1"/>
</dbReference>
<evidence type="ECO:0000313" key="8">
    <source>
        <dbReference type="EMBL" id="ULU00304.1"/>
    </source>
</evidence>
<dbReference type="InterPro" id="IPR021454">
    <property type="entry name" value="DUF3105"/>
</dbReference>